<evidence type="ECO:0000313" key="1">
    <source>
        <dbReference type="EMBL" id="QMU30582.1"/>
    </source>
</evidence>
<dbReference type="EMBL" id="CP055153">
    <property type="protein sequence ID" value="QMU30582.1"/>
    <property type="molecule type" value="Genomic_DNA"/>
</dbReference>
<dbReference type="AlphaFoldDB" id="A0A7L7LCK8"/>
<gene>
    <name evidence="1" type="ORF">HUW48_22275</name>
</gene>
<dbReference type="RefSeq" id="WP_182413028.1">
    <property type="nucleotide sequence ID" value="NZ_CP055153.1"/>
</dbReference>
<accession>A0A7L7LCK8</accession>
<dbReference type="Proteomes" id="UP000514509">
    <property type="component" value="Chromosome"/>
</dbReference>
<name>A0A7L7LCK8_9BACT</name>
<evidence type="ECO:0000313" key="2">
    <source>
        <dbReference type="Proteomes" id="UP000514509"/>
    </source>
</evidence>
<keyword evidence="2" id="KW-1185">Reference proteome</keyword>
<organism evidence="1 2">
    <name type="scientific">Adhaeribacter radiodurans</name>
    <dbReference type="NCBI Taxonomy" id="2745197"/>
    <lineage>
        <taxon>Bacteria</taxon>
        <taxon>Pseudomonadati</taxon>
        <taxon>Bacteroidota</taxon>
        <taxon>Cytophagia</taxon>
        <taxon>Cytophagales</taxon>
        <taxon>Hymenobacteraceae</taxon>
        <taxon>Adhaeribacter</taxon>
    </lineage>
</organism>
<sequence length="111" mass="13035">MDSIYVYKDHLVYNPSNLLFTIVQDSIRFERFKIIAIYLEGDYIGTYRIVEKEVFSVGELSKMLSYLIFGSLLSLGIKSLKDLRIKGRLSDKTKMAFVCLQFIEYQKKYSH</sequence>
<dbReference type="KEGG" id="add:HUW48_22275"/>
<proteinExistence type="predicted"/>
<reference evidence="1 2" key="1">
    <citation type="submission" date="2020-08" db="EMBL/GenBank/DDBJ databases">
        <title>Adhaeribacter dokdonensis sp. nov., isolated from the rhizosphere of Elymus tsukushiensis, a plant native to the Dokdo Islands, Republic of Korea.</title>
        <authorList>
            <person name="Ghim S.Y."/>
        </authorList>
    </citation>
    <scope>NUCLEOTIDE SEQUENCE [LARGE SCALE GENOMIC DNA]</scope>
    <source>
        <strain evidence="1 2">KUDC8001</strain>
    </source>
</reference>
<protein>
    <submittedName>
        <fullName evidence="1">Uncharacterized protein</fullName>
    </submittedName>
</protein>